<dbReference type="KEGG" id="bti:BTG_05800"/>
<organism evidence="3 4">
    <name type="scientific">Bacillus thuringiensis HD-771</name>
    <dbReference type="NCBI Taxonomy" id="1218175"/>
    <lineage>
        <taxon>Bacteria</taxon>
        <taxon>Bacillati</taxon>
        <taxon>Bacillota</taxon>
        <taxon>Bacilli</taxon>
        <taxon>Bacillales</taxon>
        <taxon>Bacillaceae</taxon>
        <taxon>Bacillus</taxon>
        <taxon>Bacillus cereus group</taxon>
    </lineage>
</organism>
<accession>A0A9W3J5M9</accession>
<proteinExistence type="predicted"/>
<evidence type="ECO:0000313" key="4">
    <source>
        <dbReference type="Proteomes" id="UP000005259"/>
    </source>
</evidence>
<feature type="transmembrane region" description="Helical" evidence="2">
    <location>
        <begin position="23"/>
        <end position="45"/>
    </location>
</feature>
<keyword evidence="2" id="KW-0812">Transmembrane</keyword>
<feature type="compositionally biased region" description="Basic and acidic residues" evidence="1">
    <location>
        <begin position="50"/>
        <end position="109"/>
    </location>
</feature>
<keyword evidence="2" id="KW-0472">Membrane</keyword>
<reference evidence="3 4" key="1">
    <citation type="submission" date="2012-08" db="EMBL/GenBank/DDBJ databases">
        <authorList>
            <person name="Doggett N."/>
            <person name="Teshima H."/>
            <person name="Bruce D."/>
            <person name="Detter J.C."/>
            <person name="Johnson S.L."/>
            <person name="Han C."/>
        </authorList>
    </citation>
    <scope>NUCLEOTIDE SEQUENCE [LARGE SCALE GENOMIC DNA]</scope>
    <source>
        <strain evidence="3 4">HD-771</strain>
    </source>
</reference>
<evidence type="ECO:0000256" key="1">
    <source>
        <dbReference type="SAM" id="MobiDB-lite"/>
    </source>
</evidence>
<protein>
    <submittedName>
        <fullName evidence="3">Uncharacterized protein</fullName>
    </submittedName>
</protein>
<keyword evidence="2" id="KW-1133">Transmembrane helix</keyword>
<dbReference type="AlphaFoldDB" id="A0A9W3J5M9"/>
<gene>
    <name evidence="3" type="ORF">BTG_05800</name>
</gene>
<sequence length="170" mass="19551">MSVNLGKDGNDIKDKSFFKRHKALINLGIILLIIFSAFKGCTALMDHNREKSEARQIEKQKEKANRDTQKEVEKEEKRKAKEEKDRHTMENLKERQASNDRAKSMDKDLNAASQGSTVKALTQEECDTIDAENKMMTKAINEGNNNRKNSEEYLKLQKKVSICQKQGMME</sequence>
<dbReference type="RefSeq" id="WP_000115741.1">
    <property type="nucleotide sequence ID" value="NC_018500.1"/>
</dbReference>
<evidence type="ECO:0000313" key="3">
    <source>
        <dbReference type="EMBL" id="AFQ14652.1"/>
    </source>
</evidence>
<dbReference type="EMBL" id="CP003752">
    <property type="protein sequence ID" value="AFQ14652.1"/>
    <property type="molecule type" value="Genomic_DNA"/>
</dbReference>
<name>A0A9W3J5M9_BACTU</name>
<evidence type="ECO:0000256" key="2">
    <source>
        <dbReference type="SAM" id="Phobius"/>
    </source>
</evidence>
<dbReference type="Proteomes" id="UP000005259">
    <property type="component" value="Chromosome"/>
</dbReference>
<feature type="region of interest" description="Disordered" evidence="1">
    <location>
        <begin position="50"/>
        <end position="116"/>
    </location>
</feature>